<evidence type="ECO:0000313" key="2">
    <source>
        <dbReference type="Proteomes" id="UP000275613"/>
    </source>
</evidence>
<dbReference type="Proteomes" id="UP000275613">
    <property type="component" value="Unassembled WGS sequence"/>
</dbReference>
<protein>
    <submittedName>
        <fullName evidence="1">Uncharacterized protein</fullName>
    </submittedName>
</protein>
<proteinExistence type="predicted"/>
<reference evidence="1 2" key="1">
    <citation type="submission" date="2018-08" db="EMBL/GenBank/DDBJ databases">
        <title>Recombination of ecologically and evolutionarily significant loci maintains genetic cohesion in the Pseudomonas syringae species complex.</title>
        <authorList>
            <person name="Dillon M."/>
            <person name="Thakur S."/>
            <person name="Almeida R.N.D."/>
            <person name="Weir B.S."/>
            <person name="Guttman D.S."/>
        </authorList>
    </citation>
    <scope>NUCLEOTIDE SEQUENCE [LARGE SCALE GENOMIC DNA]</scope>
    <source>
        <strain evidence="1 2">ICMP 4316</strain>
    </source>
</reference>
<accession>A0A3M3WW02</accession>
<name>A0A3M3WW02_PSEA0</name>
<gene>
    <name evidence="1" type="ORF">ALQ39_02560</name>
</gene>
<comment type="caution">
    <text evidence="1">The sequence shown here is derived from an EMBL/GenBank/DDBJ whole genome shotgun (WGS) entry which is preliminary data.</text>
</comment>
<sequence>MQIKHVIPFPHRQMHRIARQLRQSIQIWPGENCQWHFFARLKPQLNQFRPKQITHLRHHPKVALLDQTTGQPVRGTACGADQPGDFLQVACATGHRLHNAKPARQSLGPCRRRFFAGNFFRDDRIVVHDRPFS</sequence>
<dbReference type="AlphaFoldDB" id="A0A3M3WW02"/>
<evidence type="ECO:0000313" key="1">
    <source>
        <dbReference type="EMBL" id="RMO61938.1"/>
    </source>
</evidence>
<dbReference type="EMBL" id="RBPV01000149">
    <property type="protein sequence ID" value="RMO61938.1"/>
    <property type="molecule type" value="Genomic_DNA"/>
</dbReference>
<organism evidence="1 2">
    <name type="scientific">Pseudomonas amygdali pv. eriobotryae</name>
    <dbReference type="NCBI Taxonomy" id="129137"/>
    <lineage>
        <taxon>Bacteria</taxon>
        <taxon>Pseudomonadati</taxon>
        <taxon>Pseudomonadota</taxon>
        <taxon>Gammaproteobacteria</taxon>
        <taxon>Pseudomonadales</taxon>
        <taxon>Pseudomonadaceae</taxon>
        <taxon>Pseudomonas</taxon>
        <taxon>Pseudomonas amygdali</taxon>
    </lineage>
</organism>